<organism evidence="3 4">
    <name type="scientific">Hymenobacter persicinus</name>
    <dbReference type="NCBI Taxonomy" id="2025506"/>
    <lineage>
        <taxon>Bacteria</taxon>
        <taxon>Pseudomonadati</taxon>
        <taxon>Bacteroidota</taxon>
        <taxon>Cytophagia</taxon>
        <taxon>Cytophagales</taxon>
        <taxon>Hymenobacteraceae</taxon>
        <taxon>Hymenobacter</taxon>
    </lineage>
</organism>
<gene>
    <name evidence="3" type="ORF">EWM57_15115</name>
</gene>
<proteinExistence type="predicted"/>
<evidence type="ECO:0000256" key="1">
    <source>
        <dbReference type="SAM" id="MobiDB-lite"/>
    </source>
</evidence>
<sequence>MKITSRFLLLTALTAAAGLSACETTKPKGGFPEVSSPTDAPDEARRRQLEATSKQVARIAEGKVEYLIPRAQLASAFIREFHDGTVVDKTMIRKVQENAKDKPVYYLVGLGLRDGMFRSMAIPLETSTDKSLYLNSNAERYIVTSVGCNFCYFSFEKNRIVGTTCEDNSGGSRCDLVVENTNGIFRK</sequence>
<evidence type="ECO:0000256" key="2">
    <source>
        <dbReference type="SAM" id="SignalP"/>
    </source>
</evidence>
<feature type="signal peptide" evidence="2">
    <location>
        <begin position="1"/>
        <end position="17"/>
    </location>
</feature>
<dbReference type="OrthoDB" id="876092at2"/>
<dbReference type="Proteomes" id="UP000294155">
    <property type="component" value="Unassembled WGS sequence"/>
</dbReference>
<name>A0A4Q5L912_9BACT</name>
<accession>A0A4Q5L912</accession>
<evidence type="ECO:0000313" key="3">
    <source>
        <dbReference type="EMBL" id="RYU78167.1"/>
    </source>
</evidence>
<feature type="region of interest" description="Disordered" evidence="1">
    <location>
        <begin position="26"/>
        <end position="48"/>
    </location>
</feature>
<protein>
    <submittedName>
        <fullName evidence="3">Uncharacterized protein</fullName>
    </submittedName>
</protein>
<dbReference type="EMBL" id="SEWE01000034">
    <property type="protein sequence ID" value="RYU78167.1"/>
    <property type="molecule type" value="Genomic_DNA"/>
</dbReference>
<dbReference type="PROSITE" id="PS51257">
    <property type="entry name" value="PROKAR_LIPOPROTEIN"/>
    <property type="match status" value="1"/>
</dbReference>
<keyword evidence="4" id="KW-1185">Reference proteome</keyword>
<comment type="caution">
    <text evidence="3">The sequence shown here is derived from an EMBL/GenBank/DDBJ whole genome shotgun (WGS) entry which is preliminary data.</text>
</comment>
<dbReference type="RefSeq" id="WP_129921994.1">
    <property type="nucleotide sequence ID" value="NZ_SEWE01000034.1"/>
</dbReference>
<dbReference type="AlphaFoldDB" id="A0A4Q5L912"/>
<evidence type="ECO:0000313" key="4">
    <source>
        <dbReference type="Proteomes" id="UP000294155"/>
    </source>
</evidence>
<feature type="chain" id="PRO_5020926094" evidence="2">
    <location>
        <begin position="18"/>
        <end position="187"/>
    </location>
</feature>
<reference evidence="3 4" key="1">
    <citation type="submission" date="2019-02" db="EMBL/GenBank/DDBJ databases">
        <title>Bacterial novel species isolated from soil.</title>
        <authorList>
            <person name="Jung H.-Y."/>
        </authorList>
    </citation>
    <scope>NUCLEOTIDE SEQUENCE [LARGE SCALE GENOMIC DNA]</scope>
    <source>
        <strain evidence="3 4">1-3-3-3</strain>
    </source>
</reference>
<keyword evidence="2" id="KW-0732">Signal</keyword>